<reference evidence="1 2" key="1">
    <citation type="journal article" date="2019" name="Nat. Ecol. Evol.">
        <title>Megaphylogeny resolves global patterns of mushroom evolution.</title>
        <authorList>
            <person name="Varga T."/>
            <person name="Krizsan K."/>
            <person name="Foldi C."/>
            <person name="Dima B."/>
            <person name="Sanchez-Garcia M."/>
            <person name="Sanchez-Ramirez S."/>
            <person name="Szollosi G.J."/>
            <person name="Szarkandi J.G."/>
            <person name="Papp V."/>
            <person name="Albert L."/>
            <person name="Andreopoulos W."/>
            <person name="Angelini C."/>
            <person name="Antonin V."/>
            <person name="Barry K.W."/>
            <person name="Bougher N.L."/>
            <person name="Buchanan P."/>
            <person name="Buyck B."/>
            <person name="Bense V."/>
            <person name="Catcheside P."/>
            <person name="Chovatia M."/>
            <person name="Cooper J."/>
            <person name="Damon W."/>
            <person name="Desjardin D."/>
            <person name="Finy P."/>
            <person name="Geml J."/>
            <person name="Haridas S."/>
            <person name="Hughes K."/>
            <person name="Justo A."/>
            <person name="Karasinski D."/>
            <person name="Kautmanova I."/>
            <person name="Kiss B."/>
            <person name="Kocsube S."/>
            <person name="Kotiranta H."/>
            <person name="LaButti K.M."/>
            <person name="Lechner B.E."/>
            <person name="Liimatainen K."/>
            <person name="Lipzen A."/>
            <person name="Lukacs Z."/>
            <person name="Mihaltcheva S."/>
            <person name="Morgado L.N."/>
            <person name="Niskanen T."/>
            <person name="Noordeloos M.E."/>
            <person name="Ohm R.A."/>
            <person name="Ortiz-Santana B."/>
            <person name="Ovrebo C."/>
            <person name="Racz N."/>
            <person name="Riley R."/>
            <person name="Savchenko A."/>
            <person name="Shiryaev A."/>
            <person name="Soop K."/>
            <person name="Spirin V."/>
            <person name="Szebenyi C."/>
            <person name="Tomsovsky M."/>
            <person name="Tulloss R.E."/>
            <person name="Uehling J."/>
            <person name="Grigoriev I.V."/>
            <person name="Vagvolgyi C."/>
            <person name="Papp T."/>
            <person name="Martin F.M."/>
            <person name="Miettinen O."/>
            <person name="Hibbett D.S."/>
            <person name="Nagy L.G."/>
        </authorList>
    </citation>
    <scope>NUCLEOTIDE SEQUENCE [LARGE SCALE GENOMIC DNA]</scope>
    <source>
        <strain evidence="1 2">CBS 962.96</strain>
    </source>
</reference>
<sequence length="128" mass="13938">MPPVLVYSTTRSFFFDTHKEGHSGFMATRDPDNSSLVPLDSIFQSHIHLSMKRNTVATTAALHILSEETGSTKAIRTDGANTIVGGSVMSDASHTEVESGLGQTKMGYNHGDSRIRKKAWSGICRAKR</sequence>
<dbReference type="EMBL" id="ML180175">
    <property type="protein sequence ID" value="THU78538.1"/>
    <property type="molecule type" value="Genomic_DNA"/>
</dbReference>
<gene>
    <name evidence="1" type="ORF">K435DRAFT_811462</name>
</gene>
<evidence type="ECO:0000313" key="1">
    <source>
        <dbReference type="EMBL" id="THU78538.1"/>
    </source>
</evidence>
<name>A0A4S8KT06_DENBC</name>
<dbReference type="AlphaFoldDB" id="A0A4S8KT06"/>
<evidence type="ECO:0000313" key="2">
    <source>
        <dbReference type="Proteomes" id="UP000297245"/>
    </source>
</evidence>
<proteinExistence type="predicted"/>
<organism evidence="1 2">
    <name type="scientific">Dendrothele bispora (strain CBS 962.96)</name>
    <dbReference type="NCBI Taxonomy" id="1314807"/>
    <lineage>
        <taxon>Eukaryota</taxon>
        <taxon>Fungi</taxon>
        <taxon>Dikarya</taxon>
        <taxon>Basidiomycota</taxon>
        <taxon>Agaricomycotina</taxon>
        <taxon>Agaricomycetes</taxon>
        <taxon>Agaricomycetidae</taxon>
        <taxon>Agaricales</taxon>
        <taxon>Agaricales incertae sedis</taxon>
        <taxon>Dendrothele</taxon>
    </lineage>
</organism>
<keyword evidence="2" id="KW-1185">Reference proteome</keyword>
<dbReference type="Proteomes" id="UP000297245">
    <property type="component" value="Unassembled WGS sequence"/>
</dbReference>
<protein>
    <submittedName>
        <fullName evidence="1">Uncharacterized protein</fullName>
    </submittedName>
</protein>
<accession>A0A4S8KT06</accession>